<reference evidence="1 2" key="1">
    <citation type="submission" date="2020-03" db="EMBL/GenBank/DDBJ databases">
        <title>Genomic Encyclopedia of Type Strains, Phase IV (KMG-IV): sequencing the most valuable type-strain genomes for metagenomic binning, comparative biology and taxonomic classification.</title>
        <authorList>
            <person name="Goeker M."/>
        </authorList>
    </citation>
    <scope>NUCLEOTIDE SEQUENCE [LARGE SCALE GENOMIC DNA]</scope>
    <source>
        <strain evidence="1 2">DSM 105096</strain>
    </source>
</reference>
<sequence length="344" mass="37698">MFSLSVSGQEEHFSDYTNAPLVLNSAYTGFIPGEHNLRVSTILRDQWSSSLEGNAFRTVAAAVDGRICGTEPGDYFGLGARILADWQGEPTIKTTAAYLSGAYTKSLGGRGNKPTMLLGLGAEIGVIGYSLELADLTFDDQFDDPNIPDEVFSRSAPLVLDYGVGGHFYYDDKNSSLRQWRVAVAVKHLSEPERGFLQNELTSLTSSDSSSVLKQRYNVQGGTTLMLRGRKSLTFQGVYSWQRPHNELRVQVEFNFIKRGQLDPDNKFFTVGAGYRLNDGVNGLSSESVVLLTRFYHENFVASLTADVNVSKYSSITRGLGGLELGVSYFFGTGGGGCFYCPRI</sequence>
<gene>
    <name evidence="1" type="ORF">GGR27_001260</name>
</gene>
<dbReference type="NCBIfam" id="TIGR03519">
    <property type="entry name" value="T9SS_PorP_fam"/>
    <property type="match status" value="1"/>
</dbReference>
<comment type="caution">
    <text evidence="1">The sequence shown here is derived from an EMBL/GenBank/DDBJ whole genome shotgun (WGS) entry which is preliminary data.</text>
</comment>
<organism evidence="1 2">
    <name type="scientific">Neolewinella antarctica</name>
    <dbReference type="NCBI Taxonomy" id="442734"/>
    <lineage>
        <taxon>Bacteria</taxon>
        <taxon>Pseudomonadati</taxon>
        <taxon>Bacteroidota</taxon>
        <taxon>Saprospiria</taxon>
        <taxon>Saprospirales</taxon>
        <taxon>Lewinellaceae</taxon>
        <taxon>Neolewinella</taxon>
    </lineage>
</organism>
<evidence type="ECO:0000313" key="1">
    <source>
        <dbReference type="EMBL" id="NJC25761.1"/>
    </source>
</evidence>
<dbReference type="Pfam" id="PF11751">
    <property type="entry name" value="PorP_SprF"/>
    <property type="match status" value="1"/>
</dbReference>
<keyword evidence="2" id="KW-1185">Reference proteome</keyword>
<accession>A0ABX0X9S3</accession>
<name>A0ABX0X9S3_9BACT</name>
<dbReference type="EMBL" id="JAATJH010000002">
    <property type="protein sequence ID" value="NJC25761.1"/>
    <property type="molecule type" value="Genomic_DNA"/>
</dbReference>
<evidence type="ECO:0000313" key="2">
    <source>
        <dbReference type="Proteomes" id="UP000770785"/>
    </source>
</evidence>
<dbReference type="InterPro" id="IPR019861">
    <property type="entry name" value="PorP/SprF_Bacteroidetes"/>
</dbReference>
<protein>
    <submittedName>
        <fullName evidence="1">Type IX secretion system PorP/SprF family membrane protein</fullName>
    </submittedName>
</protein>
<proteinExistence type="predicted"/>
<dbReference type="Proteomes" id="UP000770785">
    <property type="component" value="Unassembled WGS sequence"/>
</dbReference>